<accession>A0ACB9ETB4</accession>
<evidence type="ECO:0000313" key="2">
    <source>
        <dbReference type="Proteomes" id="UP001056120"/>
    </source>
</evidence>
<reference evidence="2" key="1">
    <citation type="journal article" date="2022" name="Mol. Ecol. Resour.">
        <title>The genomes of chicory, endive, great burdock and yacon provide insights into Asteraceae palaeo-polyploidization history and plant inulin production.</title>
        <authorList>
            <person name="Fan W."/>
            <person name="Wang S."/>
            <person name="Wang H."/>
            <person name="Wang A."/>
            <person name="Jiang F."/>
            <person name="Liu H."/>
            <person name="Zhao H."/>
            <person name="Xu D."/>
            <person name="Zhang Y."/>
        </authorList>
    </citation>
    <scope>NUCLEOTIDE SEQUENCE [LARGE SCALE GENOMIC DNA]</scope>
    <source>
        <strain evidence="2">cv. Yunnan</strain>
    </source>
</reference>
<protein>
    <submittedName>
        <fullName evidence="1">Uncharacterized protein</fullName>
    </submittedName>
</protein>
<dbReference type="EMBL" id="CM042034">
    <property type="protein sequence ID" value="KAI3762082.1"/>
    <property type="molecule type" value="Genomic_DNA"/>
</dbReference>
<sequence>MMKDKQVIGQEKVSSVESPKKASEGVSTNMKQNDNLKPMALKSEKSANFMLHFEKHRKQKRALINWKWDDVVDISSSDDEVELIDMTQSLFESAHSEYDSSDTADSVTGFHDVFKNR</sequence>
<reference evidence="1 2" key="2">
    <citation type="journal article" date="2022" name="Mol. Ecol. Resour.">
        <title>The genomes of chicory, endive, great burdock and yacon provide insights into Asteraceae paleo-polyploidization history and plant inulin production.</title>
        <authorList>
            <person name="Fan W."/>
            <person name="Wang S."/>
            <person name="Wang H."/>
            <person name="Wang A."/>
            <person name="Jiang F."/>
            <person name="Liu H."/>
            <person name="Zhao H."/>
            <person name="Xu D."/>
            <person name="Zhang Y."/>
        </authorList>
    </citation>
    <scope>NUCLEOTIDE SEQUENCE [LARGE SCALE GENOMIC DNA]</scope>
    <source>
        <strain evidence="2">cv. Yunnan</strain>
        <tissue evidence="1">Leaves</tissue>
    </source>
</reference>
<comment type="caution">
    <text evidence="1">The sequence shown here is derived from an EMBL/GenBank/DDBJ whole genome shotgun (WGS) entry which is preliminary data.</text>
</comment>
<keyword evidence="2" id="KW-1185">Reference proteome</keyword>
<organism evidence="1 2">
    <name type="scientific">Smallanthus sonchifolius</name>
    <dbReference type="NCBI Taxonomy" id="185202"/>
    <lineage>
        <taxon>Eukaryota</taxon>
        <taxon>Viridiplantae</taxon>
        <taxon>Streptophyta</taxon>
        <taxon>Embryophyta</taxon>
        <taxon>Tracheophyta</taxon>
        <taxon>Spermatophyta</taxon>
        <taxon>Magnoliopsida</taxon>
        <taxon>eudicotyledons</taxon>
        <taxon>Gunneridae</taxon>
        <taxon>Pentapetalae</taxon>
        <taxon>asterids</taxon>
        <taxon>campanulids</taxon>
        <taxon>Asterales</taxon>
        <taxon>Asteraceae</taxon>
        <taxon>Asteroideae</taxon>
        <taxon>Heliantheae alliance</taxon>
        <taxon>Millerieae</taxon>
        <taxon>Smallanthus</taxon>
    </lineage>
</organism>
<proteinExistence type="predicted"/>
<name>A0ACB9ETB4_9ASTR</name>
<dbReference type="Proteomes" id="UP001056120">
    <property type="component" value="Linkage Group LG17"/>
</dbReference>
<evidence type="ECO:0000313" key="1">
    <source>
        <dbReference type="EMBL" id="KAI3762082.1"/>
    </source>
</evidence>
<gene>
    <name evidence="1" type="ORF">L1987_52505</name>
</gene>